<dbReference type="SUPFAM" id="SSF54928">
    <property type="entry name" value="RNA-binding domain, RBD"/>
    <property type="match status" value="1"/>
</dbReference>
<proteinExistence type="inferred from homology"/>
<evidence type="ECO:0000256" key="5">
    <source>
        <dbReference type="ARBA" id="ARBA00022927"/>
    </source>
</evidence>
<dbReference type="GO" id="GO:0017056">
    <property type="term" value="F:structural constituent of nuclear pore"/>
    <property type="evidence" value="ECO:0007669"/>
    <property type="project" value="InterPro"/>
</dbReference>
<feature type="region of interest" description="Disordered" evidence="10">
    <location>
        <begin position="1"/>
        <end position="153"/>
    </location>
</feature>
<protein>
    <recommendedName>
        <fullName evidence="9">Nucleoporin NUP53</fullName>
    </recommendedName>
</protein>
<dbReference type="PROSITE" id="PS51472">
    <property type="entry name" value="RRM_NUP35"/>
    <property type="match status" value="1"/>
</dbReference>
<evidence type="ECO:0000256" key="3">
    <source>
        <dbReference type="ARBA" id="ARBA00022448"/>
    </source>
</evidence>
<comment type="similarity">
    <text evidence="2 9">Belongs to the Nup35 family.</text>
</comment>
<sequence length="336" mass="36322">MEPMTLGSPSGSPSVSSSGYLPSFLMGDQQTTPRANTLSPTKGRSSLAFVQSPSAGGFGAQSPSDFGNRSTTAGLSHKFPMGGGPNLNQTGPLNHNTSVGPPTQGLFDSFRNEKQMFQTPTKPFSSNQQQQQQSRLAEATSPGGFNQQGTNDSYLNRSGFNVSRVMSPIPVAKEQDFISNMSVMSPLSQSHQGLSQTHTSGNDYWITVFGFPQSASSMILSHFSQCGAIIDKVFATQNGNWVHLRFSSRLECDKALNYNGKIIGQNLMLGVQYCNDPVVVGKENCDDRNQFSLSRVRSLTHIAYKNAQQTDVVPSPTAPKRSAGIVNKAMDLFFGW</sequence>
<dbReference type="GO" id="GO:0051028">
    <property type="term" value="P:mRNA transport"/>
    <property type="evidence" value="ECO:0007669"/>
    <property type="project" value="UniProtKB-UniRule"/>
</dbReference>
<reference evidence="12" key="1">
    <citation type="submission" date="2021-05" db="EMBL/GenBank/DDBJ databases">
        <authorList>
            <person name="Alioto T."/>
            <person name="Alioto T."/>
            <person name="Gomez Garrido J."/>
        </authorList>
    </citation>
    <scope>NUCLEOTIDE SEQUENCE</scope>
</reference>
<evidence type="ECO:0000256" key="4">
    <source>
        <dbReference type="ARBA" id="ARBA00022816"/>
    </source>
</evidence>
<dbReference type="CDD" id="cd12441">
    <property type="entry name" value="RRM_Nup53_like"/>
    <property type="match status" value="1"/>
</dbReference>
<dbReference type="GO" id="GO:0006607">
    <property type="term" value="P:NLS-bearing protein import into nucleus"/>
    <property type="evidence" value="ECO:0007669"/>
    <property type="project" value="TreeGrafter"/>
</dbReference>
<dbReference type="GO" id="GO:0005543">
    <property type="term" value="F:phospholipid binding"/>
    <property type="evidence" value="ECO:0007669"/>
    <property type="project" value="TreeGrafter"/>
</dbReference>
<keyword evidence="5 9" id="KW-0653">Protein transport</keyword>
<keyword evidence="3 9" id="KW-0813">Transport</keyword>
<dbReference type="EMBL" id="HBUE01000704">
    <property type="protein sequence ID" value="CAG6443650.1"/>
    <property type="molecule type" value="Transcribed_RNA"/>
</dbReference>
<dbReference type="PANTHER" id="PTHR21527:SF6">
    <property type="entry name" value="NUCLEOPORIN NUP35"/>
    <property type="match status" value="1"/>
</dbReference>
<dbReference type="EMBL" id="HBUE01210938">
    <property type="protein sequence ID" value="CAG6534400.1"/>
    <property type="molecule type" value="Transcribed_RNA"/>
</dbReference>
<dbReference type="InterPro" id="IPR035979">
    <property type="entry name" value="RBD_domain_sf"/>
</dbReference>
<keyword evidence="4 9" id="KW-0509">mRNA transport</keyword>
<dbReference type="GO" id="GO:0031965">
    <property type="term" value="C:nuclear membrane"/>
    <property type="evidence" value="ECO:0007669"/>
    <property type="project" value="InterPro"/>
</dbReference>
<dbReference type="EMBL" id="HBUE01000702">
    <property type="protein sequence ID" value="CAG6443648.1"/>
    <property type="molecule type" value="Transcribed_RNA"/>
</dbReference>
<feature type="compositionally biased region" description="Polar residues" evidence="10">
    <location>
        <begin position="61"/>
        <end position="74"/>
    </location>
</feature>
<evidence type="ECO:0000256" key="2">
    <source>
        <dbReference type="ARBA" id="ARBA00009454"/>
    </source>
</evidence>
<evidence type="ECO:0000256" key="6">
    <source>
        <dbReference type="ARBA" id="ARBA00023010"/>
    </source>
</evidence>
<accession>A0A8D7ZTJ6</accession>
<feature type="compositionally biased region" description="Low complexity" evidence="10">
    <location>
        <begin position="1"/>
        <end position="25"/>
    </location>
</feature>
<keyword evidence="7 9" id="KW-0906">Nuclear pore complex</keyword>
<evidence type="ECO:0000256" key="1">
    <source>
        <dbReference type="ARBA" id="ARBA00004567"/>
    </source>
</evidence>
<evidence type="ECO:0000313" key="12">
    <source>
        <dbReference type="EMBL" id="CAG6443650.1"/>
    </source>
</evidence>
<dbReference type="Pfam" id="PF05172">
    <property type="entry name" value="RRM_Nup35"/>
    <property type="match status" value="1"/>
</dbReference>
<dbReference type="FunFam" id="3.30.70.330:FF:000095">
    <property type="entry name" value="Putative Nucleoporin NUP53"/>
    <property type="match status" value="1"/>
</dbReference>
<feature type="domain" description="RRM Nup35-type" evidence="11">
    <location>
        <begin position="200"/>
        <end position="281"/>
    </location>
</feature>
<dbReference type="Gene3D" id="3.30.70.330">
    <property type="match status" value="1"/>
</dbReference>
<dbReference type="AlphaFoldDB" id="A0A8D7ZTJ6"/>
<comment type="function">
    <text evidence="9">Functions as a component of the nuclear pore complex (NPC).</text>
</comment>
<feature type="compositionally biased region" description="Polar residues" evidence="10">
    <location>
        <begin position="115"/>
        <end position="127"/>
    </location>
</feature>
<dbReference type="GO" id="GO:0044615">
    <property type="term" value="C:nuclear pore nuclear basket"/>
    <property type="evidence" value="ECO:0007669"/>
    <property type="project" value="TreeGrafter"/>
</dbReference>
<name>A0A8D7ZTJ6_CULPI</name>
<keyword evidence="6 9" id="KW-0811">Translocation</keyword>
<evidence type="ECO:0000259" key="11">
    <source>
        <dbReference type="PROSITE" id="PS51472"/>
    </source>
</evidence>
<evidence type="ECO:0000256" key="8">
    <source>
        <dbReference type="ARBA" id="ARBA00023242"/>
    </source>
</evidence>
<feature type="compositionally biased region" description="Polar residues" evidence="10">
    <location>
        <begin position="86"/>
        <end position="101"/>
    </location>
</feature>
<comment type="subcellular location">
    <subcellularLocation>
        <location evidence="1 9">Nucleus</location>
        <location evidence="1 9">Nuclear pore complex</location>
    </subcellularLocation>
</comment>
<dbReference type="GO" id="GO:0006999">
    <property type="term" value="P:nuclear pore organization"/>
    <property type="evidence" value="ECO:0007669"/>
    <property type="project" value="TreeGrafter"/>
</dbReference>
<dbReference type="EMBL" id="HBUE01317344">
    <property type="protein sequence ID" value="CAG6586311.1"/>
    <property type="molecule type" value="Transcribed_RNA"/>
</dbReference>
<dbReference type="InterPro" id="IPR017389">
    <property type="entry name" value="Nucleoporin_NUP53"/>
</dbReference>
<dbReference type="InterPro" id="IPR012677">
    <property type="entry name" value="Nucleotide-bd_a/b_plait_sf"/>
</dbReference>
<feature type="compositionally biased region" description="Polar residues" evidence="10">
    <location>
        <begin position="28"/>
        <end position="54"/>
    </location>
</feature>
<organism evidence="12">
    <name type="scientific">Culex pipiens</name>
    <name type="common">House mosquito</name>
    <dbReference type="NCBI Taxonomy" id="7175"/>
    <lineage>
        <taxon>Eukaryota</taxon>
        <taxon>Metazoa</taxon>
        <taxon>Ecdysozoa</taxon>
        <taxon>Arthropoda</taxon>
        <taxon>Hexapoda</taxon>
        <taxon>Insecta</taxon>
        <taxon>Pterygota</taxon>
        <taxon>Neoptera</taxon>
        <taxon>Endopterygota</taxon>
        <taxon>Diptera</taxon>
        <taxon>Nematocera</taxon>
        <taxon>Culicoidea</taxon>
        <taxon>Culicidae</taxon>
        <taxon>Culicinae</taxon>
        <taxon>Culicini</taxon>
        <taxon>Culex</taxon>
        <taxon>Culex</taxon>
    </lineage>
</organism>
<feature type="compositionally biased region" description="Polar residues" evidence="10">
    <location>
        <begin position="143"/>
        <end position="153"/>
    </location>
</feature>
<evidence type="ECO:0000256" key="9">
    <source>
        <dbReference type="PIRNR" id="PIRNR038119"/>
    </source>
</evidence>
<dbReference type="GO" id="GO:0003676">
    <property type="term" value="F:nucleic acid binding"/>
    <property type="evidence" value="ECO:0007669"/>
    <property type="project" value="InterPro"/>
</dbReference>
<evidence type="ECO:0000256" key="7">
    <source>
        <dbReference type="ARBA" id="ARBA00023132"/>
    </source>
</evidence>
<evidence type="ECO:0000256" key="10">
    <source>
        <dbReference type="SAM" id="MobiDB-lite"/>
    </source>
</evidence>
<keyword evidence="8 9" id="KW-0539">Nucleus</keyword>
<dbReference type="PANTHER" id="PTHR21527">
    <property type="entry name" value="NUCLEOPORIN NUP35"/>
    <property type="match status" value="1"/>
</dbReference>
<dbReference type="InterPro" id="IPR007846">
    <property type="entry name" value="RRM_NUP35_dom"/>
</dbReference>
<dbReference type="GO" id="GO:0044613">
    <property type="term" value="C:nuclear pore central transport channel"/>
    <property type="evidence" value="ECO:0007669"/>
    <property type="project" value="TreeGrafter"/>
</dbReference>
<dbReference type="PIRSF" id="PIRSF038119">
    <property type="entry name" value="Nucleoporin_NUP53"/>
    <property type="match status" value="1"/>
</dbReference>